<dbReference type="PANTHER" id="PTHR45527">
    <property type="entry name" value="NONRIBOSOMAL PEPTIDE SYNTHETASE"/>
    <property type="match status" value="1"/>
</dbReference>
<protein>
    <submittedName>
        <fullName evidence="2">Condensation domain-containing protein</fullName>
    </submittedName>
</protein>
<dbReference type="SUPFAM" id="SSF52777">
    <property type="entry name" value="CoA-dependent acyltransferases"/>
    <property type="match status" value="2"/>
</dbReference>
<dbReference type="InterPro" id="IPR001242">
    <property type="entry name" value="Condensation_dom"/>
</dbReference>
<feature type="domain" description="Condensation" evidence="1">
    <location>
        <begin position="44"/>
        <end position="341"/>
    </location>
</feature>
<dbReference type="GO" id="GO:0005737">
    <property type="term" value="C:cytoplasm"/>
    <property type="evidence" value="ECO:0007669"/>
    <property type="project" value="TreeGrafter"/>
</dbReference>
<evidence type="ECO:0000313" key="3">
    <source>
        <dbReference type="Proteomes" id="UP000198251"/>
    </source>
</evidence>
<dbReference type="Gene3D" id="3.30.300.30">
    <property type="match status" value="1"/>
</dbReference>
<sequence length="554" mass="59456">MSSRPTRLEAVDLDTAVHPLLPGQLAHHRALSGTAEQGVAVWMSYQVTGPLDVAAFVGAVRSTVARHAALRIGVTTLDGEPVQWVRPMPDDRRLVATTQVTANDTEQFTRYVRSVLAADIRRPFDLAVEYPFVLRLLRFTPTLHAVLGVFSNYAVDATARMIVVRDLWGAYFGGGTDADPVDADYLAAVTGQAAAADSARAQAVSAYWRQRGPWLPPRCQFLPGLGGPSATVAHTELLTLVEDEWKDVRERWQAAGFSTVQWLLTLFAAAAFQLTPQDRLVVSMKLNGRRHADQGVVGMFDVVVPVVLDRPDRPADLLVQVRRELLSATSRRTVTRQALDDMWATAVRRLGRPVHDTLSMTYLEDTADRDDADGDAIAIERGAYTPTLVRTADGLRIAANERPNGLGVRLTVDGETMSQATFTRFVAAFRALLAGDDPASAAPATESGPGLTPLRAPDGAVVLVVDLAEVTSVLDSHPAVASARVSVEVAEDGGSRLAAEVTTADAGVTADDLASHVRSHVAGRPFLAVPVRIAVVSDTAAVERSEELFMDGVG</sequence>
<dbReference type="GeneID" id="95803096"/>
<dbReference type="GO" id="GO:0008610">
    <property type="term" value="P:lipid biosynthetic process"/>
    <property type="evidence" value="ECO:0007669"/>
    <property type="project" value="UniProtKB-ARBA"/>
</dbReference>
<keyword evidence="3" id="KW-1185">Reference proteome</keyword>
<dbReference type="GO" id="GO:0031177">
    <property type="term" value="F:phosphopantetheine binding"/>
    <property type="evidence" value="ECO:0007669"/>
    <property type="project" value="TreeGrafter"/>
</dbReference>
<dbReference type="EMBL" id="LT607733">
    <property type="protein sequence ID" value="SCG17048.1"/>
    <property type="molecule type" value="Genomic_DNA"/>
</dbReference>
<dbReference type="AlphaFoldDB" id="A0A1C5GBK5"/>
<reference evidence="2 3" key="1">
    <citation type="submission" date="2016-06" db="EMBL/GenBank/DDBJ databases">
        <authorList>
            <person name="Kjaerup R.B."/>
            <person name="Dalgaard T.S."/>
            <person name="Juul-Madsen H.R."/>
        </authorList>
    </citation>
    <scope>NUCLEOTIDE SEQUENCE [LARGE SCALE GENOMIC DNA]</scope>
    <source>
        <strain evidence="2 3">DSM 43913</strain>
    </source>
</reference>
<dbReference type="Proteomes" id="UP000198251">
    <property type="component" value="Chromosome I"/>
</dbReference>
<dbReference type="InterPro" id="IPR045851">
    <property type="entry name" value="AMP-bd_C_sf"/>
</dbReference>
<dbReference type="PANTHER" id="PTHR45527:SF1">
    <property type="entry name" value="FATTY ACID SYNTHASE"/>
    <property type="match status" value="1"/>
</dbReference>
<evidence type="ECO:0000313" key="2">
    <source>
        <dbReference type="EMBL" id="SCG17048.1"/>
    </source>
</evidence>
<evidence type="ECO:0000259" key="1">
    <source>
        <dbReference type="Pfam" id="PF00668"/>
    </source>
</evidence>
<dbReference type="GO" id="GO:0003824">
    <property type="term" value="F:catalytic activity"/>
    <property type="evidence" value="ECO:0007669"/>
    <property type="project" value="InterPro"/>
</dbReference>
<dbReference type="RefSeq" id="WP_089000852.1">
    <property type="nucleotide sequence ID" value="NZ_LT607733.1"/>
</dbReference>
<dbReference type="Gene3D" id="3.30.559.30">
    <property type="entry name" value="Nonribosomal peptide synthetase, condensation domain"/>
    <property type="match status" value="1"/>
</dbReference>
<organism evidence="2 3">
    <name type="scientific">Micromonospora echinofusca</name>
    <dbReference type="NCBI Taxonomy" id="47858"/>
    <lineage>
        <taxon>Bacteria</taxon>
        <taxon>Bacillati</taxon>
        <taxon>Actinomycetota</taxon>
        <taxon>Actinomycetes</taxon>
        <taxon>Micromonosporales</taxon>
        <taxon>Micromonosporaceae</taxon>
        <taxon>Micromonospora</taxon>
    </lineage>
</organism>
<name>A0A1C5GBK5_MICEH</name>
<dbReference type="Pfam" id="PF00668">
    <property type="entry name" value="Condensation"/>
    <property type="match status" value="1"/>
</dbReference>
<accession>A0A1C5GBK5</accession>
<dbReference type="GO" id="GO:0044550">
    <property type="term" value="P:secondary metabolite biosynthetic process"/>
    <property type="evidence" value="ECO:0007669"/>
    <property type="project" value="TreeGrafter"/>
</dbReference>
<gene>
    <name evidence="2" type="ORF">GA0070610_3352</name>
</gene>
<proteinExistence type="predicted"/>
<dbReference type="Gene3D" id="3.30.559.10">
    <property type="entry name" value="Chloramphenicol acetyltransferase-like domain"/>
    <property type="match status" value="1"/>
</dbReference>
<dbReference type="SUPFAM" id="SSF56801">
    <property type="entry name" value="Acetyl-CoA synthetase-like"/>
    <property type="match status" value="1"/>
</dbReference>
<dbReference type="GO" id="GO:0043041">
    <property type="term" value="P:amino acid activation for nonribosomal peptide biosynthetic process"/>
    <property type="evidence" value="ECO:0007669"/>
    <property type="project" value="TreeGrafter"/>
</dbReference>
<dbReference type="InterPro" id="IPR023213">
    <property type="entry name" value="CAT-like_dom_sf"/>
</dbReference>